<organism evidence="1 2">
    <name type="scientific">Crucibulum laeve</name>
    <dbReference type="NCBI Taxonomy" id="68775"/>
    <lineage>
        <taxon>Eukaryota</taxon>
        <taxon>Fungi</taxon>
        <taxon>Dikarya</taxon>
        <taxon>Basidiomycota</taxon>
        <taxon>Agaricomycotina</taxon>
        <taxon>Agaricomycetes</taxon>
        <taxon>Agaricomycetidae</taxon>
        <taxon>Agaricales</taxon>
        <taxon>Agaricineae</taxon>
        <taxon>Nidulariaceae</taxon>
        <taxon>Crucibulum</taxon>
    </lineage>
</organism>
<name>A0A5C3LMK2_9AGAR</name>
<proteinExistence type="predicted"/>
<dbReference type="OrthoDB" id="3258722at2759"/>
<evidence type="ECO:0000313" key="1">
    <source>
        <dbReference type="EMBL" id="TFK34399.1"/>
    </source>
</evidence>
<dbReference type="STRING" id="68775.A0A5C3LMK2"/>
<gene>
    <name evidence="1" type="ORF">BDQ12DRAFT_738263</name>
</gene>
<protein>
    <recommendedName>
        <fullName evidence="3">P-loop containing nucleoside triphosphate hydrolase protein</fullName>
    </recommendedName>
</protein>
<keyword evidence="2" id="KW-1185">Reference proteome</keyword>
<accession>A0A5C3LMK2</accession>
<evidence type="ECO:0000313" key="2">
    <source>
        <dbReference type="Proteomes" id="UP000308652"/>
    </source>
</evidence>
<dbReference type="EMBL" id="ML213632">
    <property type="protein sequence ID" value="TFK34399.1"/>
    <property type="molecule type" value="Genomic_DNA"/>
</dbReference>
<sequence>MPATSAVHIFTNARGVSIRDTSIYIAGRDQFNIINQAPLQHEPAKTILKPHSSALFTGQQAHLNRLKIYFSLRTENNISPWRSFVIYGMGGIGKTQIALKFAEDVSGYSHIFWVDATDENTISASLKGLSSIPDAKNASVGETTESVLYWC</sequence>
<dbReference type="SUPFAM" id="SSF52540">
    <property type="entry name" value="P-loop containing nucleoside triphosphate hydrolases"/>
    <property type="match status" value="1"/>
</dbReference>
<dbReference type="AlphaFoldDB" id="A0A5C3LMK2"/>
<dbReference type="InterPro" id="IPR027417">
    <property type="entry name" value="P-loop_NTPase"/>
</dbReference>
<dbReference type="Proteomes" id="UP000308652">
    <property type="component" value="Unassembled WGS sequence"/>
</dbReference>
<dbReference type="Gene3D" id="3.40.50.300">
    <property type="entry name" value="P-loop containing nucleotide triphosphate hydrolases"/>
    <property type="match status" value="1"/>
</dbReference>
<reference evidence="1 2" key="1">
    <citation type="journal article" date="2019" name="Nat. Ecol. Evol.">
        <title>Megaphylogeny resolves global patterns of mushroom evolution.</title>
        <authorList>
            <person name="Varga T."/>
            <person name="Krizsan K."/>
            <person name="Foldi C."/>
            <person name="Dima B."/>
            <person name="Sanchez-Garcia M."/>
            <person name="Sanchez-Ramirez S."/>
            <person name="Szollosi G.J."/>
            <person name="Szarkandi J.G."/>
            <person name="Papp V."/>
            <person name="Albert L."/>
            <person name="Andreopoulos W."/>
            <person name="Angelini C."/>
            <person name="Antonin V."/>
            <person name="Barry K.W."/>
            <person name="Bougher N.L."/>
            <person name="Buchanan P."/>
            <person name="Buyck B."/>
            <person name="Bense V."/>
            <person name="Catcheside P."/>
            <person name="Chovatia M."/>
            <person name="Cooper J."/>
            <person name="Damon W."/>
            <person name="Desjardin D."/>
            <person name="Finy P."/>
            <person name="Geml J."/>
            <person name="Haridas S."/>
            <person name="Hughes K."/>
            <person name="Justo A."/>
            <person name="Karasinski D."/>
            <person name="Kautmanova I."/>
            <person name="Kiss B."/>
            <person name="Kocsube S."/>
            <person name="Kotiranta H."/>
            <person name="LaButti K.M."/>
            <person name="Lechner B.E."/>
            <person name="Liimatainen K."/>
            <person name="Lipzen A."/>
            <person name="Lukacs Z."/>
            <person name="Mihaltcheva S."/>
            <person name="Morgado L.N."/>
            <person name="Niskanen T."/>
            <person name="Noordeloos M.E."/>
            <person name="Ohm R.A."/>
            <person name="Ortiz-Santana B."/>
            <person name="Ovrebo C."/>
            <person name="Racz N."/>
            <person name="Riley R."/>
            <person name="Savchenko A."/>
            <person name="Shiryaev A."/>
            <person name="Soop K."/>
            <person name="Spirin V."/>
            <person name="Szebenyi C."/>
            <person name="Tomsovsky M."/>
            <person name="Tulloss R.E."/>
            <person name="Uehling J."/>
            <person name="Grigoriev I.V."/>
            <person name="Vagvolgyi C."/>
            <person name="Papp T."/>
            <person name="Martin F.M."/>
            <person name="Miettinen O."/>
            <person name="Hibbett D.S."/>
            <person name="Nagy L.G."/>
        </authorList>
    </citation>
    <scope>NUCLEOTIDE SEQUENCE [LARGE SCALE GENOMIC DNA]</scope>
    <source>
        <strain evidence="1 2">CBS 166.37</strain>
    </source>
</reference>
<evidence type="ECO:0008006" key="3">
    <source>
        <dbReference type="Google" id="ProtNLM"/>
    </source>
</evidence>